<accession>A0A0A0LKM1</accession>
<protein>
    <submittedName>
        <fullName evidence="1">Uncharacterized protein</fullName>
    </submittedName>
</protein>
<dbReference type="Proteomes" id="UP000029981">
    <property type="component" value="Chromosome 2"/>
</dbReference>
<evidence type="ECO:0000313" key="1">
    <source>
        <dbReference type="EMBL" id="KGN61302.1"/>
    </source>
</evidence>
<keyword evidence="2" id="KW-1185">Reference proteome</keyword>
<name>A0A0A0LKM1_CUCSA</name>
<organism evidence="1 2">
    <name type="scientific">Cucumis sativus</name>
    <name type="common">Cucumber</name>
    <dbReference type="NCBI Taxonomy" id="3659"/>
    <lineage>
        <taxon>Eukaryota</taxon>
        <taxon>Viridiplantae</taxon>
        <taxon>Streptophyta</taxon>
        <taxon>Embryophyta</taxon>
        <taxon>Tracheophyta</taxon>
        <taxon>Spermatophyta</taxon>
        <taxon>Magnoliopsida</taxon>
        <taxon>eudicotyledons</taxon>
        <taxon>Gunneridae</taxon>
        <taxon>Pentapetalae</taxon>
        <taxon>rosids</taxon>
        <taxon>fabids</taxon>
        <taxon>Cucurbitales</taxon>
        <taxon>Cucurbitaceae</taxon>
        <taxon>Benincaseae</taxon>
        <taxon>Cucumis</taxon>
    </lineage>
</organism>
<reference evidence="1 2" key="1">
    <citation type="journal article" date="2009" name="Nat. Genet.">
        <title>The genome of the cucumber, Cucumis sativus L.</title>
        <authorList>
            <person name="Huang S."/>
            <person name="Li R."/>
            <person name="Zhang Z."/>
            <person name="Li L."/>
            <person name="Gu X."/>
            <person name="Fan W."/>
            <person name="Lucas W.J."/>
            <person name="Wang X."/>
            <person name="Xie B."/>
            <person name="Ni P."/>
            <person name="Ren Y."/>
            <person name="Zhu H."/>
            <person name="Li J."/>
            <person name="Lin K."/>
            <person name="Jin W."/>
            <person name="Fei Z."/>
            <person name="Li G."/>
            <person name="Staub J."/>
            <person name="Kilian A."/>
            <person name="van der Vossen E.A."/>
            <person name="Wu Y."/>
            <person name="Guo J."/>
            <person name="He J."/>
            <person name="Jia Z."/>
            <person name="Ren Y."/>
            <person name="Tian G."/>
            <person name="Lu Y."/>
            <person name="Ruan J."/>
            <person name="Qian W."/>
            <person name="Wang M."/>
            <person name="Huang Q."/>
            <person name="Li B."/>
            <person name="Xuan Z."/>
            <person name="Cao J."/>
            <person name="Asan"/>
            <person name="Wu Z."/>
            <person name="Zhang J."/>
            <person name="Cai Q."/>
            <person name="Bai Y."/>
            <person name="Zhao B."/>
            <person name="Han Y."/>
            <person name="Li Y."/>
            <person name="Li X."/>
            <person name="Wang S."/>
            <person name="Shi Q."/>
            <person name="Liu S."/>
            <person name="Cho W.K."/>
            <person name="Kim J.Y."/>
            <person name="Xu Y."/>
            <person name="Heller-Uszynska K."/>
            <person name="Miao H."/>
            <person name="Cheng Z."/>
            <person name="Zhang S."/>
            <person name="Wu J."/>
            <person name="Yang Y."/>
            <person name="Kang H."/>
            <person name="Li M."/>
            <person name="Liang H."/>
            <person name="Ren X."/>
            <person name="Shi Z."/>
            <person name="Wen M."/>
            <person name="Jian M."/>
            <person name="Yang H."/>
            <person name="Zhang G."/>
            <person name="Yang Z."/>
            <person name="Chen R."/>
            <person name="Liu S."/>
            <person name="Li J."/>
            <person name="Ma L."/>
            <person name="Liu H."/>
            <person name="Zhou Y."/>
            <person name="Zhao J."/>
            <person name="Fang X."/>
            <person name="Li G."/>
            <person name="Fang L."/>
            <person name="Li Y."/>
            <person name="Liu D."/>
            <person name="Zheng H."/>
            <person name="Zhang Y."/>
            <person name="Qin N."/>
            <person name="Li Z."/>
            <person name="Yang G."/>
            <person name="Yang S."/>
            <person name="Bolund L."/>
            <person name="Kristiansen K."/>
            <person name="Zheng H."/>
            <person name="Li S."/>
            <person name="Zhang X."/>
            <person name="Yang H."/>
            <person name="Wang J."/>
            <person name="Sun R."/>
            <person name="Zhang B."/>
            <person name="Jiang S."/>
            <person name="Wang J."/>
            <person name="Du Y."/>
            <person name="Li S."/>
        </authorList>
    </citation>
    <scope>NUCLEOTIDE SEQUENCE [LARGE SCALE GENOMIC DNA]</scope>
    <source>
        <strain evidence="2">cv. 9930</strain>
    </source>
</reference>
<dbReference type="AlphaFoldDB" id="A0A0A0LKM1"/>
<gene>
    <name evidence="1" type="ORF">Csa_2G078060</name>
</gene>
<dbReference type="EMBL" id="CM002923">
    <property type="protein sequence ID" value="KGN61302.1"/>
    <property type="molecule type" value="Genomic_DNA"/>
</dbReference>
<evidence type="ECO:0000313" key="2">
    <source>
        <dbReference type="Proteomes" id="UP000029981"/>
    </source>
</evidence>
<reference evidence="1 2" key="4">
    <citation type="journal article" date="2011" name="BMC Genomics">
        <title>RNA-Seq improves annotation of protein-coding genes in the cucumber genome.</title>
        <authorList>
            <person name="Li Z."/>
            <person name="Zhang Z."/>
            <person name="Yan P."/>
            <person name="Huang S."/>
            <person name="Fei Z."/>
            <person name="Lin K."/>
        </authorList>
    </citation>
    <scope>NUCLEOTIDE SEQUENCE [LARGE SCALE GENOMIC DNA]</scope>
    <source>
        <strain evidence="2">cv. 9930</strain>
    </source>
</reference>
<dbReference type="Gramene" id="KGN61302">
    <property type="protein sequence ID" value="KGN61302"/>
    <property type="gene ID" value="Csa_2G078060"/>
</dbReference>
<proteinExistence type="predicted"/>
<reference evidence="1 2" key="2">
    <citation type="journal article" date="2009" name="PLoS ONE">
        <title>An integrated genetic and cytogenetic map of the cucumber genome.</title>
        <authorList>
            <person name="Ren Y."/>
            <person name="Zhang Z."/>
            <person name="Liu J."/>
            <person name="Staub J.E."/>
            <person name="Han Y."/>
            <person name="Cheng Z."/>
            <person name="Li X."/>
            <person name="Lu J."/>
            <person name="Miao H."/>
            <person name="Kang H."/>
            <person name="Xie B."/>
            <person name="Gu X."/>
            <person name="Wang X."/>
            <person name="Du Y."/>
            <person name="Jin W."/>
            <person name="Huang S."/>
        </authorList>
    </citation>
    <scope>NUCLEOTIDE SEQUENCE [LARGE SCALE GENOMIC DNA]</scope>
    <source>
        <strain evidence="2">cv. 9930</strain>
    </source>
</reference>
<sequence>MKWSSLFPTKLIKKTEQNPPPPHNANNSWLEICEAIQSTFSSRCTINPFLDNKTLIHVYDTTVAQFLYNHEDWESIRKFNLHFLDASLISSYLCQQTASYGGWIDVFDLPPILWNE</sequence>
<reference evidence="1 2" key="3">
    <citation type="journal article" date="2010" name="BMC Genomics">
        <title>Transcriptome sequencing and comparative analysis of cucumber flowers with different sex types.</title>
        <authorList>
            <person name="Guo S."/>
            <person name="Zheng Y."/>
            <person name="Joung J.G."/>
            <person name="Liu S."/>
            <person name="Zhang Z."/>
            <person name="Crasta O.R."/>
            <person name="Sobral B.W."/>
            <person name="Xu Y."/>
            <person name="Huang S."/>
            <person name="Fei Z."/>
        </authorList>
    </citation>
    <scope>NUCLEOTIDE SEQUENCE [LARGE SCALE GENOMIC DNA]</scope>
    <source>
        <strain evidence="2">cv. 9930</strain>
    </source>
</reference>